<accession>A0A4Q5LHS7</accession>
<evidence type="ECO:0000313" key="2">
    <source>
        <dbReference type="Proteomes" id="UP000294155"/>
    </source>
</evidence>
<evidence type="ECO:0008006" key="3">
    <source>
        <dbReference type="Google" id="ProtNLM"/>
    </source>
</evidence>
<evidence type="ECO:0000313" key="1">
    <source>
        <dbReference type="EMBL" id="RYU83842.1"/>
    </source>
</evidence>
<protein>
    <recommendedName>
        <fullName evidence="3">S9 family peptidase</fullName>
    </recommendedName>
</protein>
<dbReference type="AlphaFoldDB" id="A0A4Q5LHS7"/>
<gene>
    <name evidence="1" type="ORF">EWM57_02560</name>
</gene>
<dbReference type="Proteomes" id="UP000294155">
    <property type="component" value="Unassembled WGS sequence"/>
</dbReference>
<dbReference type="OrthoDB" id="877109at2"/>
<dbReference type="RefSeq" id="WP_129919555.1">
    <property type="nucleotide sequence ID" value="NZ_SEWE01000003.1"/>
</dbReference>
<name>A0A4Q5LHS7_9BACT</name>
<organism evidence="1 2">
    <name type="scientific">Hymenobacter persicinus</name>
    <dbReference type="NCBI Taxonomy" id="2025506"/>
    <lineage>
        <taxon>Bacteria</taxon>
        <taxon>Pseudomonadati</taxon>
        <taxon>Bacteroidota</taxon>
        <taxon>Cytophagia</taxon>
        <taxon>Cytophagales</taxon>
        <taxon>Hymenobacteraceae</taxon>
        <taxon>Hymenobacter</taxon>
    </lineage>
</organism>
<dbReference type="EMBL" id="SEWE01000003">
    <property type="protein sequence ID" value="RYU83842.1"/>
    <property type="molecule type" value="Genomic_DNA"/>
</dbReference>
<keyword evidence="2" id="KW-1185">Reference proteome</keyword>
<reference evidence="1 2" key="1">
    <citation type="submission" date="2019-02" db="EMBL/GenBank/DDBJ databases">
        <title>Bacterial novel species isolated from soil.</title>
        <authorList>
            <person name="Jung H.-Y."/>
        </authorList>
    </citation>
    <scope>NUCLEOTIDE SEQUENCE [LARGE SCALE GENOMIC DNA]</scope>
    <source>
        <strain evidence="1 2">1-3-3-3</strain>
    </source>
</reference>
<sequence>MAKSFLPSRPNPALHFTAYSRQQFLRLPAAASDPSEKASLLAARGQVVRRRGQLLITLDNGKVVRLTNHDGDNPDTYAQYRFYGRIPALQSWLVEVTGWENGHTLLIEQTTGKQTRLWSAPVLAPDQLHFVTHKSGFIFDDDNGLQYWAIRGHAPVKLWEYQLESWGPEEVRWINNTSIAIRQQRADDQPTAPRRYVSVRLTP</sequence>
<proteinExistence type="predicted"/>
<comment type="caution">
    <text evidence="1">The sequence shown here is derived from an EMBL/GenBank/DDBJ whole genome shotgun (WGS) entry which is preliminary data.</text>
</comment>